<dbReference type="EMBL" id="CP064654">
    <property type="protein sequence ID" value="QPC97868.1"/>
    <property type="molecule type" value="Genomic_DNA"/>
</dbReference>
<dbReference type="KEGG" id="qso:IRL76_08115"/>
<proteinExistence type="predicted"/>
<evidence type="ECO:0000313" key="4">
    <source>
        <dbReference type="Proteomes" id="UP000594459"/>
    </source>
</evidence>
<dbReference type="RefSeq" id="WP_200980879.1">
    <property type="nucleotide sequence ID" value="NZ_CP064654.1"/>
</dbReference>
<organism evidence="3 4">
    <name type="scientific">Qipengyuania soli</name>
    <dbReference type="NCBI Taxonomy" id="2782568"/>
    <lineage>
        <taxon>Bacteria</taxon>
        <taxon>Pseudomonadati</taxon>
        <taxon>Pseudomonadota</taxon>
        <taxon>Alphaproteobacteria</taxon>
        <taxon>Sphingomonadales</taxon>
        <taxon>Erythrobacteraceae</taxon>
        <taxon>Qipengyuania</taxon>
    </lineage>
</organism>
<evidence type="ECO:0000313" key="3">
    <source>
        <dbReference type="EMBL" id="QPC97868.1"/>
    </source>
</evidence>
<feature type="signal peptide" evidence="2">
    <location>
        <begin position="1"/>
        <end position="22"/>
    </location>
</feature>
<dbReference type="AlphaFoldDB" id="A0A7S8F2E1"/>
<feature type="region of interest" description="Disordered" evidence="1">
    <location>
        <begin position="78"/>
        <end position="103"/>
    </location>
</feature>
<evidence type="ECO:0000256" key="2">
    <source>
        <dbReference type="SAM" id="SignalP"/>
    </source>
</evidence>
<keyword evidence="2" id="KW-0732">Signal</keyword>
<keyword evidence="4" id="KW-1185">Reference proteome</keyword>
<protein>
    <submittedName>
        <fullName evidence="3">Transporter</fullName>
    </submittedName>
</protein>
<evidence type="ECO:0000256" key="1">
    <source>
        <dbReference type="SAM" id="MobiDB-lite"/>
    </source>
</evidence>
<feature type="compositionally biased region" description="Gly residues" evidence="1">
    <location>
        <begin position="80"/>
        <end position="99"/>
    </location>
</feature>
<reference evidence="3 4" key="1">
    <citation type="submission" date="2020-11" db="EMBL/GenBank/DDBJ databases">
        <title>The genome sequence of Erythrobacter sp. 6D36.</title>
        <authorList>
            <person name="Liu Y."/>
        </authorList>
    </citation>
    <scope>NUCLEOTIDE SEQUENCE [LARGE SCALE GENOMIC DNA]</scope>
    <source>
        <strain evidence="3 4">6D36</strain>
    </source>
</reference>
<name>A0A7S8F2E1_9SPHN</name>
<sequence length="265" mass="27373">MRITKAAAMAAIPIALATPAAADDYVQFSTGIDYSSGDYGDTVDTDMLAVPFSVKVQRGNFDVKLTLPYVDVTGPEGVIPGDGGVRGPGNGNGNGGGGTADPVVSSRSGLGDAVLSATYSMPIGESTWFDTTGKVKFPTASEAKFLGTGTTDFTLQGELLHAFGPLSASVRGGRRFNGSSDVYPLEDVWQAGGGLYLASGNSTFGLDYDWREGSLATSPDRSEITGSLTQKLNDRLRLQGYAYTGLADGSPDIGAGAQVLYRIGG</sequence>
<dbReference type="Proteomes" id="UP000594459">
    <property type="component" value="Chromosome"/>
</dbReference>
<accession>A0A7S8F2E1</accession>
<gene>
    <name evidence="3" type="ORF">IRL76_08115</name>
</gene>
<feature type="chain" id="PRO_5032608245" evidence="2">
    <location>
        <begin position="23"/>
        <end position="265"/>
    </location>
</feature>